<evidence type="ECO:0000313" key="2">
    <source>
        <dbReference type="EMBL" id="MFH5231343.1"/>
    </source>
</evidence>
<reference evidence="4 5" key="1">
    <citation type="submission" date="2024-10" db="EMBL/GenBank/DDBJ databases">
        <authorList>
            <person name="Riesco R."/>
        </authorList>
    </citation>
    <scope>NUCLEOTIDE SEQUENCE [LARGE SCALE GENOMIC DNA]</scope>
    <source>
        <strain evidence="3 5">NCIMB 15448</strain>
        <strain evidence="1 4">NCIMB 15449</strain>
        <strain evidence="2 6">NCIMB 15450</strain>
    </source>
</reference>
<dbReference type="EMBL" id="JBIMSN010000106">
    <property type="protein sequence ID" value="MFH5231343.1"/>
    <property type="molecule type" value="Genomic_DNA"/>
</dbReference>
<evidence type="ECO:0000313" key="6">
    <source>
        <dbReference type="Proteomes" id="UP001609219"/>
    </source>
</evidence>
<organism evidence="2 6">
    <name type="scientific">Antrihabitans spumae</name>
    <dbReference type="NCBI Taxonomy" id="3373370"/>
    <lineage>
        <taxon>Bacteria</taxon>
        <taxon>Bacillati</taxon>
        <taxon>Actinomycetota</taxon>
        <taxon>Actinomycetes</taxon>
        <taxon>Mycobacteriales</taxon>
        <taxon>Nocardiaceae</taxon>
        <taxon>Antrihabitans</taxon>
    </lineage>
</organism>
<protein>
    <submittedName>
        <fullName evidence="2">Leader peptide</fullName>
    </submittedName>
</protein>
<accession>A0ABW7K8D9</accession>
<dbReference type="NCBIfam" id="NF042934">
    <property type="entry name" value="cis_reg_atten"/>
    <property type="match status" value="1"/>
</dbReference>
<name>A0ABW7K8D9_9NOCA</name>
<evidence type="ECO:0000313" key="3">
    <source>
        <dbReference type="EMBL" id="MFH5240886.1"/>
    </source>
</evidence>
<dbReference type="RefSeq" id="WP_395115271.1">
    <property type="nucleotide sequence ID" value="NZ_JBIMSN010000106.1"/>
</dbReference>
<dbReference type="Proteomes" id="UP001609219">
    <property type="component" value="Unassembled WGS sequence"/>
</dbReference>
<evidence type="ECO:0000313" key="5">
    <source>
        <dbReference type="Proteomes" id="UP001609176"/>
    </source>
</evidence>
<dbReference type="Proteomes" id="UP001609175">
    <property type="component" value="Unassembled WGS sequence"/>
</dbReference>
<dbReference type="EMBL" id="JBIMSP010000003">
    <property type="protein sequence ID" value="MFH5240886.1"/>
    <property type="molecule type" value="Genomic_DNA"/>
</dbReference>
<gene>
    <name evidence="3" type="ORF">ACHIPV_03190</name>
    <name evidence="1" type="ORF">ACHIPZ_14590</name>
    <name evidence="2" type="ORF">ACHIRB_22640</name>
</gene>
<keyword evidence="6" id="KW-1185">Reference proteome</keyword>
<dbReference type="EMBL" id="JBIMSO010000053">
    <property type="protein sequence ID" value="MFH5209414.1"/>
    <property type="molecule type" value="Genomic_DNA"/>
</dbReference>
<comment type="caution">
    <text evidence="2">The sequence shown here is derived from an EMBL/GenBank/DDBJ whole genome shotgun (WGS) entry which is preliminary data.</text>
</comment>
<evidence type="ECO:0000313" key="4">
    <source>
        <dbReference type="Proteomes" id="UP001609175"/>
    </source>
</evidence>
<dbReference type="Proteomes" id="UP001609176">
    <property type="component" value="Unassembled WGS sequence"/>
</dbReference>
<evidence type="ECO:0000313" key="1">
    <source>
        <dbReference type="EMBL" id="MFH5209414.1"/>
    </source>
</evidence>
<proteinExistence type="predicted"/>
<dbReference type="InterPro" id="IPR049979">
    <property type="entry name" value="Cys_resp_CS_actino"/>
</dbReference>
<sequence length="22" mass="2592">MATRVWRRLHVDLCRTSTSICS</sequence>